<dbReference type="InterPro" id="IPR036691">
    <property type="entry name" value="Endo/exonu/phosph_ase_sf"/>
</dbReference>
<protein>
    <submittedName>
        <fullName evidence="1">Uncharacterized protein</fullName>
    </submittedName>
</protein>
<reference evidence="1 2" key="1">
    <citation type="submission" date="2022-05" db="EMBL/GenBank/DDBJ databases">
        <authorList>
            <consortium name="Genoscope - CEA"/>
            <person name="William W."/>
        </authorList>
    </citation>
    <scope>NUCLEOTIDE SEQUENCE [LARGE SCALE GENOMIC DNA]</scope>
</reference>
<organism evidence="1 2">
    <name type="scientific">Porites lobata</name>
    <dbReference type="NCBI Taxonomy" id="104759"/>
    <lineage>
        <taxon>Eukaryota</taxon>
        <taxon>Metazoa</taxon>
        <taxon>Cnidaria</taxon>
        <taxon>Anthozoa</taxon>
        <taxon>Hexacorallia</taxon>
        <taxon>Scleractinia</taxon>
        <taxon>Fungiina</taxon>
        <taxon>Poritidae</taxon>
        <taxon>Porites</taxon>
    </lineage>
</organism>
<dbReference type="Proteomes" id="UP001159405">
    <property type="component" value="Unassembled WGS sequence"/>
</dbReference>
<evidence type="ECO:0000313" key="2">
    <source>
        <dbReference type="Proteomes" id="UP001159405"/>
    </source>
</evidence>
<name>A0ABN8S7M4_9CNID</name>
<evidence type="ECO:0000313" key="1">
    <source>
        <dbReference type="EMBL" id="CAH3186270.1"/>
    </source>
</evidence>
<gene>
    <name evidence="1" type="ORF">PLOB_00034525</name>
</gene>
<dbReference type="SUPFAM" id="SSF56219">
    <property type="entry name" value="DNase I-like"/>
    <property type="match status" value="1"/>
</dbReference>
<keyword evidence="2" id="KW-1185">Reference proteome</keyword>
<proteinExistence type="predicted"/>
<comment type="caution">
    <text evidence="1">The sequence shown here is derived from an EMBL/GenBank/DDBJ whole genome shotgun (WGS) entry which is preliminary data.</text>
</comment>
<sequence>MASDSELPEPELPFSHLGNNDFNIALYEMTHGPLHYDSERLSSLLYNPIDNSSVSNQFFFNELDPDQQFTFSPPPSNYYTEDEINAKLTNSSNSPCFSVFHINTRSLIGHLDKFKFLLSHLQNPFSAICVSETWLTELTSDQVEIPGYKFISNHRDSKSAGGAGLYLLDDLEYKLCRDCNYSEPEVIETLFVEINIPNGKNIIVGTVYRPPN</sequence>
<feature type="non-terminal residue" evidence="1">
    <location>
        <position position="212"/>
    </location>
</feature>
<dbReference type="PANTHER" id="PTHR33776:SF4">
    <property type="entry name" value="ENDONUCLEASE_EXONUCLEASE_PHOSPHATASE DOMAIN-CONTAINING PROTEIN"/>
    <property type="match status" value="1"/>
</dbReference>
<dbReference type="EMBL" id="CALNXK010000471">
    <property type="protein sequence ID" value="CAH3186270.1"/>
    <property type="molecule type" value="Genomic_DNA"/>
</dbReference>
<accession>A0ABN8S7M4</accession>
<dbReference type="PANTHER" id="PTHR33776">
    <property type="entry name" value="ENDO/EXONUCLEASE/PHOSPHATASE DOMAIN-CONTAINING PROTEIN"/>
    <property type="match status" value="1"/>
</dbReference>
<dbReference type="Gene3D" id="3.60.10.10">
    <property type="entry name" value="Endonuclease/exonuclease/phosphatase"/>
    <property type="match status" value="1"/>
</dbReference>